<dbReference type="GeneID" id="69812554"/>
<comment type="similarity">
    <text evidence="1">Belongs to the CdaR family.</text>
</comment>
<organism evidence="4 7">
    <name type="scientific">Streptomyces acidiscabies</name>
    <dbReference type="NCBI Taxonomy" id="42234"/>
    <lineage>
        <taxon>Bacteria</taxon>
        <taxon>Bacillati</taxon>
        <taxon>Actinomycetota</taxon>
        <taxon>Actinomycetes</taxon>
        <taxon>Kitasatosporales</taxon>
        <taxon>Streptomycetaceae</taxon>
        <taxon>Streptomyces</taxon>
    </lineage>
</organism>
<dbReference type="InterPro" id="IPR051448">
    <property type="entry name" value="CdaR-like_regulators"/>
</dbReference>
<protein>
    <submittedName>
        <fullName evidence="4">Helix-turn-helix domain-containing protein</fullName>
    </submittedName>
</protein>
<evidence type="ECO:0000256" key="1">
    <source>
        <dbReference type="ARBA" id="ARBA00006754"/>
    </source>
</evidence>
<dbReference type="Gene3D" id="1.10.10.2840">
    <property type="entry name" value="PucR C-terminal helix-turn-helix domain"/>
    <property type="match status" value="1"/>
</dbReference>
<evidence type="ECO:0000313" key="6">
    <source>
        <dbReference type="Proteomes" id="UP001272987"/>
    </source>
</evidence>
<evidence type="ECO:0000313" key="4">
    <source>
        <dbReference type="EMBL" id="MDX2964433.1"/>
    </source>
</evidence>
<dbReference type="InterPro" id="IPR042070">
    <property type="entry name" value="PucR_C-HTH_sf"/>
</dbReference>
<dbReference type="PANTHER" id="PTHR33744">
    <property type="entry name" value="CARBOHYDRATE DIACID REGULATOR"/>
    <property type="match status" value="1"/>
</dbReference>
<name>A0AAP6BGT2_9ACTN</name>
<evidence type="ECO:0000259" key="2">
    <source>
        <dbReference type="Pfam" id="PF13556"/>
    </source>
</evidence>
<dbReference type="AlphaFoldDB" id="A0AAP6BGT2"/>
<dbReference type="Proteomes" id="UP001272987">
    <property type="component" value="Unassembled WGS sequence"/>
</dbReference>
<dbReference type="InterPro" id="IPR041522">
    <property type="entry name" value="CdaR_GGDEF"/>
</dbReference>
<dbReference type="Pfam" id="PF17853">
    <property type="entry name" value="GGDEF_2"/>
    <property type="match status" value="1"/>
</dbReference>
<evidence type="ECO:0000313" key="7">
    <source>
        <dbReference type="Proteomes" id="UP001282288"/>
    </source>
</evidence>
<reference evidence="4 6" key="1">
    <citation type="journal article" date="2023" name="Microb. Genom.">
        <title>Mesoterricola silvestris gen. nov., sp. nov., Mesoterricola sediminis sp. nov., Geothrix oryzae sp. nov., Geothrix edaphica sp. nov., Geothrix rubra sp. nov., and Geothrix limicola sp. nov., six novel members of Acidobacteriota isolated from soils.</title>
        <authorList>
            <person name="Weisberg A.J."/>
            <person name="Pearce E."/>
            <person name="Kramer C.G."/>
            <person name="Chang J.H."/>
            <person name="Clarke C.R."/>
        </authorList>
    </citation>
    <scope>NUCLEOTIDE SEQUENCE</scope>
    <source>
        <strain evidence="5 6">NB05-1H</strain>
        <strain evidence="4">NRRL_B-16521</strain>
    </source>
</reference>
<dbReference type="PANTHER" id="PTHR33744:SF1">
    <property type="entry name" value="DNA-BINDING TRANSCRIPTIONAL ACTIVATOR ADER"/>
    <property type="match status" value="1"/>
</dbReference>
<dbReference type="EMBL" id="JARAWP010000024">
    <property type="protein sequence ID" value="MDX3022982.1"/>
    <property type="molecule type" value="Genomic_DNA"/>
</dbReference>
<keyword evidence="6" id="KW-1185">Reference proteome</keyword>
<gene>
    <name evidence="4" type="ORF">PV399_32655</name>
    <name evidence="5" type="ORF">PV666_34650</name>
</gene>
<comment type="caution">
    <text evidence="4">The sequence shown here is derived from an EMBL/GenBank/DDBJ whole genome shotgun (WGS) entry which is preliminary data.</text>
</comment>
<sequence length="443" mass="48325">MIHLLRPIDHEALNRSAVGRQLLDQAISLVGPAAVGWVVEKSRVLVDRVAAKPDFGDLGSRIEPRLFEAVSLWGLLRLGGLGTLPESVKDEIGDTVRKGVESGMHVEQLLRRVRFIHAELMQEFFAFCAAALPVAERPAAMQRLSVELFDGMERLVLFVGNTFAQCRARWLTGVARGRITLVNAILEGQPVDLAGTVQRLGYDLTLHHVALIVACEEPVPDRVGGMKDTALNLLEAAGCSSTFLLPVGTTRLWAWGGRSTARPTAFRSIEKPLAVPAHIQVFSGLPGDGIAGFRQSHFQARACEPLETVGETRPAGVRDYGALELLLLLGNEMAAATDFVVRELGPLATDDKATAALRETVLCYLEQERSVAATAELLYVAKNTVLYRVRKAEQLLGTSLRELGEDRLRLHSALYLVQKLGTTMLVPRDRETPPAALPSRRSA</sequence>
<dbReference type="Proteomes" id="UP001282288">
    <property type="component" value="Unassembled WGS sequence"/>
</dbReference>
<dbReference type="Pfam" id="PF13556">
    <property type="entry name" value="HTH_30"/>
    <property type="match status" value="1"/>
</dbReference>
<evidence type="ECO:0000313" key="5">
    <source>
        <dbReference type="EMBL" id="MDX3022982.1"/>
    </source>
</evidence>
<accession>A0AAP6BGT2</accession>
<dbReference type="EMBL" id="JARAWC010000030">
    <property type="protein sequence ID" value="MDX2964433.1"/>
    <property type="molecule type" value="Genomic_DNA"/>
</dbReference>
<dbReference type="RefSeq" id="WP_141655569.1">
    <property type="nucleotide sequence ID" value="NZ_BCML01000037.1"/>
</dbReference>
<dbReference type="InterPro" id="IPR025736">
    <property type="entry name" value="PucR_C-HTH_dom"/>
</dbReference>
<evidence type="ECO:0000259" key="3">
    <source>
        <dbReference type="Pfam" id="PF17853"/>
    </source>
</evidence>
<proteinExistence type="inferred from homology"/>
<feature type="domain" description="PucR C-terminal helix-turn-helix" evidence="2">
    <location>
        <begin position="357"/>
        <end position="415"/>
    </location>
</feature>
<feature type="domain" description="CdaR GGDEF-like" evidence="3">
    <location>
        <begin position="192"/>
        <end position="303"/>
    </location>
</feature>